<feature type="compositionally biased region" description="Basic and acidic residues" evidence="15">
    <location>
        <begin position="71"/>
        <end position="83"/>
    </location>
</feature>
<name>A0ABS2M9W6_9ACTN</name>
<keyword evidence="9 14" id="KW-0326">Glycosidase</keyword>
<dbReference type="SUPFAM" id="SSF51445">
    <property type="entry name" value="(Trans)glycosidases"/>
    <property type="match status" value="1"/>
</dbReference>
<dbReference type="PIRSF" id="PIRSF006337">
    <property type="entry name" value="Trehalose_TreZ"/>
    <property type="match status" value="1"/>
</dbReference>
<keyword evidence="6" id="KW-0963">Cytoplasm</keyword>
<proteinExistence type="inferred from homology"/>
<keyword evidence="8" id="KW-0119">Carbohydrate metabolism</keyword>
<dbReference type="Pfam" id="PF00128">
    <property type="entry name" value="Alpha-amylase"/>
    <property type="match status" value="1"/>
</dbReference>
<evidence type="ECO:0000256" key="11">
    <source>
        <dbReference type="ARBA" id="ARBA00033284"/>
    </source>
</evidence>
<dbReference type="GO" id="GO:0033942">
    <property type="term" value="F:4-alpha-D-(1-&gt;4)-alpha-D-glucanotrehalose trehalohydrolase activity"/>
    <property type="evidence" value="ECO:0007669"/>
    <property type="project" value="UniProtKB-EC"/>
</dbReference>
<dbReference type="PANTHER" id="PTHR43651">
    <property type="entry name" value="1,4-ALPHA-GLUCAN-BRANCHING ENZYME"/>
    <property type="match status" value="1"/>
</dbReference>
<dbReference type="CDD" id="cd11325">
    <property type="entry name" value="AmyAc_GTHase"/>
    <property type="match status" value="1"/>
</dbReference>
<dbReference type="NCBIfam" id="TIGR02402">
    <property type="entry name" value="trehalose_TreZ"/>
    <property type="match status" value="1"/>
</dbReference>
<comment type="subcellular location">
    <subcellularLocation>
        <location evidence="1">Cytoplasm</location>
    </subcellularLocation>
</comment>
<dbReference type="InterPro" id="IPR012768">
    <property type="entry name" value="Trehalose_TreZ"/>
</dbReference>
<comment type="caution">
    <text evidence="17">The sequence shown here is derived from an EMBL/GenBank/DDBJ whole genome shotgun (WGS) entry which is preliminary data.</text>
</comment>
<evidence type="ECO:0000256" key="8">
    <source>
        <dbReference type="ARBA" id="ARBA00023277"/>
    </source>
</evidence>
<dbReference type="Gene3D" id="1.10.10.760">
    <property type="entry name" value="E-set domains of sugar-utilizing enzymes"/>
    <property type="match status" value="1"/>
</dbReference>
<sequence length="597" mass="65768">MTTTTTPGHGHRRGRFDVWAPRPERVRLLVAGETVPMRRGDDDWWTPDGPVPEGAQEGEVDYGYLLDDDPDPRPDPRSRRQPDGVHGLSRTYDPSAFAWTDHSWTGRQLAGSVIYEMHVGTFTPEGTLDAALGRLDHLVDFGVDLVEVMPVNAFNGTHNWGYDGVAWFAVAESYGGPEAYQRFVDGCHAKGLGVIQDVVHNHLGPSGNYLPLYAPYLKDGRNTWGDLVNLDGQGSAEVRRYILDNVAMWLRDHHVDGLRLDAVHALSDDSEVHLLEEMAVEVAALSAHQRRPLTLIAESDLNDPVMIRPREAGGRGLDAQWSDDYHHAVHVALSGETTGYYADFEPLTALKKVVEQGFFHDGTHSSFRGRDHGVPIDTDHTATWRLVVANQNHDQVGNRAVGDRLSDPAPGHLDDDQLGCAAMLTLLGPFTPMLFQGEEWAASTPFQFFTSHPEPDLGTATAEGRIAEFEQMGWDPAVVPDPQDPATFERSKLDWSELGHGRHARLLELYRTLGRLRREWPELTDPSFAATRCEVDETARLVVLHRGRLQVVLNLGETPLEVHTGPGQLLAATASGAELDAQGLLVLPGHAGAVVRA</sequence>
<evidence type="ECO:0000256" key="2">
    <source>
        <dbReference type="ARBA" id="ARBA00005199"/>
    </source>
</evidence>
<feature type="compositionally biased region" description="Acidic residues" evidence="15">
    <location>
        <begin position="56"/>
        <end position="70"/>
    </location>
</feature>
<dbReference type="EMBL" id="JAFBBZ010000001">
    <property type="protein sequence ID" value="MBM7507994.1"/>
    <property type="molecule type" value="Genomic_DNA"/>
</dbReference>
<comment type="pathway">
    <text evidence="2 14">Glycan biosynthesis; trehalose biosynthesis.</text>
</comment>
<comment type="catalytic activity">
    <reaction evidence="12 14">
        <text>hydrolysis of (1-&gt;4)-alpha-D-glucosidic linkage in 4-alpha-D-[(1-&gt;4)-alpha-D-glucanosyl]n trehalose to yield trehalose and (1-&gt;4)-alpha-D-glucan.</text>
        <dbReference type="EC" id="3.2.1.141"/>
    </reaction>
</comment>
<keyword evidence="7 14" id="KW-0378">Hydrolase</keyword>
<evidence type="ECO:0000256" key="12">
    <source>
        <dbReference type="ARBA" id="ARBA00034013"/>
    </source>
</evidence>
<evidence type="ECO:0000256" key="6">
    <source>
        <dbReference type="ARBA" id="ARBA00022490"/>
    </source>
</evidence>
<dbReference type="SUPFAM" id="SSF81296">
    <property type="entry name" value="E set domains"/>
    <property type="match status" value="1"/>
</dbReference>
<dbReference type="InterPro" id="IPR006047">
    <property type="entry name" value="GH13_cat_dom"/>
</dbReference>
<evidence type="ECO:0000313" key="18">
    <source>
        <dbReference type="Proteomes" id="UP000732378"/>
    </source>
</evidence>
<evidence type="ECO:0000256" key="1">
    <source>
        <dbReference type="ARBA" id="ARBA00004496"/>
    </source>
</evidence>
<protein>
    <recommendedName>
        <fullName evidence="5 13">Malto-oligosyltrehalose trehalohydrolase</fullName>
        <shortName evidence="14">MTHase</shortName>
        <ecNumber evidence="4 13">3.2.1.141</ecNumber>
    </recommendedName>
    <alternativeName>
        <fullName evidence="11 14">4-alpha-D-((1-&gt;4)-alpha-D-glucano)trehalose trehalohydrolase</fullName>
    </alternativeName>
    <alternativeName>
        <fullName evidence="10 14">Maltooligosyl trehalose trehalohydrolase</fullName>
    </alternativeName>
</protein>
<evidence type="ECO:0000256" key="13">
    <source>
        <dbReference type="NCBIfam" id="TIGR02402"/>
    </source>
</evidence>
<organism evidence="17 18">
    <name type="scientific">Nocardioides salarius</name>
    <dbReference type="NCBI Taxonomy" id="374513"/>
    <lineage>
        <taxon>Bacteria</taxon>
        <taxon>Bacillati</taxon>
        <taxon>Actinomycetota</taxon>
        <taxon>Actinomycetes</taxon>
        <taxon>Propionibacteriales</taxon>
        <taxon>Nocardioidaceae</taxon>
        <taxon>Nocardioides</taxon>
    </lineage>
</organism>
<evidence type="ECO:0000256" key="3">
    <source>
        <dbReference type="ARBA" id="ARBA00008061"/>
    </source>
</evidence>
<dbReference type="RefSeq" id="WP_193669743.1">
    <property type="nucleotide sequence ID" value="NZ_JACDTV010000010.1"/>
</dbReference>
<evidence type="ECO:0000313" key="17">
    <source>
        <dbReference type="EMBL" id="MBM7507994.1"/>
    </source>
</evidence>
<dbReference type="PANTHER" id="PTHR43651:SF11">
    <property type="entry name" value="MALTO-OLIGOSYLTREHALOSE TREHALOHYDROLASE"/>
    <property type="match status" value="1"/>
</dbReference>
<dbReference type="InterPro" id="IPR017853">
    <property type="entry name" value="GH"/>
</dbReference>
<accession>A0ABS2M9W6</accession>
<evidence type="ECO:0000256" key="7">
    <source>
        <dbReference type="ARBA" id="ARBA00022801"/>
    </source>
</evidence>
<gene>
    <name evidence="17" type="ORF">JOE61_001808</name>
</gene>
<dbReference type="InterPro" id="IPR044901">
    <property type="entry name" value="Trehalose_TreZ_E-set_sf"/>
</dbReference>
<evidence type="ECO:0000256" key="10">
    <source>
        <dbReference type="ARBA" id="ARBA00032057"/>
    </source>
</evidence>
<comment type="similarity">
    <text evidence="3 14">Belongs to the glycosyl hydrolase 13 family.</text>
</comment>
<evidence type="ECO:0000256" key="4">
    <source>
        <dbReference type="ARBA" id="ARBA00012268"/>
    </source>
</evidence>
<evidence type="ECO:0000256" key="15">
    <source>
        <dbReference type="SAM" id="MobiDB-lite"/>
    </source>
</evidence>
<feature type="domain" description="Glycosyl hydrolase family 13 catalytic" evidence="16">
    <location>
        <begin position="94"/>
        <end position="465"/>
    </location>
</feature>
<evidence type="ECO:0000256" key="14">
    <source>
        <dbReference type="PIRNR" id="PIRNR006337"/>
    </source>
</evidence>
<evidence type="ECO:0000256" key="5">
    <source>
        <dbReference type="ARBA" id="ARBA00015938"/>
    </source>
</evidence>
<reference evidence="17 18" key="1">
    <citation type="submission" date="2021-01" db="EMBL/GenBank/DDBJ databases">
        <title>Sequencing the genomes of 1000 actinobacteria strains.</title>
        <authorList>
            <person name="Klenk H.-P."/>
        </authorList>
    </citation>
    <scope>NUCLEOTIDE SEQUENCE [LARGE SCALE GENOMIC DNA]</scope>
    <source>
        <strain evidence="17 18">DSM 18239</strain>
    </source>
</reference>
<dbReference type="Proteomes" id="UP000732378">
    <property type="component" value="Unassembled WGS sequence"/>
</dbReference>
<dbReference type="EC" id="3.2.1.141" evidence="4 13"/>
<keyword evidence="18" id="KW-1185">Reference proteome</keyword>
<dbReference type="SMART" id="SM00642">
    <property type="entry name" value="Aamy"/>
    <property type="match status" value="1"/>
</dbReference>
<dbReference type="Gene3D" id="3.20.20.80">
    <property type="entry name" value="Glycosidases"/>
    <property type="match status" value="1"/>
</dbReference>
<feature type="region of interest" description="Disordered" evidence="15">
    <location>
        <begin position="37"/>
        <end position="89"/>
    </location>
</feature>
<evidence type="ECO:0000256" key="9">
    <source>
        <dbReference type="ARBA" id="ARBA00023295"/>
    </source>
</evidence>
<dbReference type="InterPro" id="IPR013783">
    <property type="entry name" value="Ig-like_fold"/>
</dbReference>
<dbReference type="Pfam" id="PF11941">
    <property type="entry name" value="DUF3459"/>
    <property type="match status" value="1"/>
</dbReference>
<dbReference type="Gene3D" id="2.60.40.10">
    <property type="entry name" value="Immunoglobulins"/>
    <property type="match status" value="1"/>
</dbReference>
<dbReference type="InterPro" id="IPR022567">
    <property type="entry name" value="DUF3459"/>
</dbReference>
<dbReference type="InterPro" id="IPR014756">
    <property type="entry name" value="Ig_E-set"/>
</dbReference>
<evidence type="ECO:0000259" key="16">
    <source>
        <dbReference type="SMART" id="SM00642"/>
    </source>
</evidence>